<organism evidence="1 2">
    <name type="scientific">Arctium lappa</name>
    <name type="common">Greater burdock</name>
    <name type="synonym">Lappa major</name>
    <dbReference type="NCBI Taxonomy" id="4217"/>
    <lineage>
        <taxon>Eukaryota</taxon>
        <taxon>Viridiplantae</taxon>
        <taxon>Streptophyta</taxon>
        <taxon>Embryophyta</taxon>
        <taxon>Tracheophyta</taxon>
        <taxon>Spermatophyta</taxon>
        <taxon>Magnoliopsida</taxon>
        <taxon>eudicotyledons</taxon>
        <taxon>Gunneridae</taxon>
        <taxon>Pentapetalae</taxon>
        <taxon>asterids</taxon>
        <taxon>campanulids</taxon>
        <taxon>Asterales</taxon>
        <taxon>Asteraceae</taxon>
        <taxon>Carduoideae</taxon>
        <taxon>Cardueae</taxon>
        <taxon>Arctiinae</taxon>
        <taxon>Arctium</taxon>
    </lineage>
</organism>
<protein>
    <submittedName>
        <fullName evidence="1">Uncharacterized protein</fullName>
    </submittedName>
</protein>
<reference evidence="1 2" key="2">
    <citation type="journal article" date="2022" name="Mol. Ecol. Resour.">
        <title>The genomes of chicory, endive, great burdock and yacon provide insights into Asteraceae paleo-polyploidization history and plant inulin production.</title>
        <authorList>
            <person name="Fan W."/>
            <person name="Wang S."/>
            <person name="Wang H."/>
            <person name="Wang A."/>
            <person name="Jiang F."/>
            <person name="Liu H."/>
            <person name="Zhao H."/>
            <person name="Xu D."/>
            <person name="Zhang Y."/>
        </authorList>
    </citation>
    <scope>NUCLEOTIDE SEQUENCE [LARGE SCALE GENOMIC DNA]</scope>
    <source>
        <strain evidence="2">cv. Niubang</strain>
    </source>
</reference>
<comment type="caution">
    <text evidence="1">The sequence shown here is derived from an EMBL/GenBank/DDBJ whole genome shotgun (WGS) entry which is preliminary data.</text>
</comment>
<reference evidence="2" key="1">
    <citation type="journal article" date="2022" name="Mol. Ecol. Resour.">
        <title>The genomes of chicory, endive, great burdock and yacon provide insights into Asteraceae palaeo-polyploidization history and plant inulin production.</title>
        <authorList>
            <person name="Fan W."/>
            <person name="Wang S."/>
            <person name="Wang H."/>
            <person name="Wang A."/>
            <person name="Jiang F."/>
            <person name="Liu H."/>
            <person name="Zhao H."/>
            <person name="Xu D."/>
            <person name="Zhang Y."/>
        </authorList>
    </citation>
    <scope>NUCLEOTIDE SEQUENCE [LARGE SCALE GENOMIC DNA]</scope>
    <source>
        <strain evidence="2">cv. Niubang</strain>
    </source>
</reference>
<sequence>MFKGKLLIEKEKKEEKTEEKKEEKEKEKSDKCFSCGKMGHFARDCSEKRVKNYEYYKKKAQLAKAVEKGQAMKAEDEIWFYYSDDEESDVKPNLTEVHNNLMAHLQEDFDIEAKPGLGLSDVNVLKKAPEKLYNLNNKDLEPIVLVPHILETFVKTKTNSDTLAKIETKTIIEDNSENEMKYESQDCLLKKSVCKHKQKVEEIMNTSHDSLSCVDHRLRSFKTHDSLQVVHVRGQDEKKFS</sequence>
<proteinExistence type="predicted"/>
<dbReference type="Proteomes" id="UP001055879">
    <property type="component" value="Linkage Group LG11"/>
</dbReference>
<accession>A0ACB8Z6F7</accession>
<evidence type="ECO:0000313" key="1">
    <source>
        <dbReference type="EMBL" id="KAI3692951.1"/>
    </source>
</evidence>
<name>A0ACB8Z6F7_ARCLA</name>
<dbReference type="EMBL" id="CM042057">
    <property type="protein sequence ID" value="KAI3692951.1"/>
    <property type="molecule type" value="Genomic_DNA"/>
</dbReference>
<gene>
    <name evidence="1" type="ORF">L6452_32776</name>
</gene>
<evidence type="ECO:0000313" key="2">
    <source>
        <dbReference type="Proteomes" id="UP001055879"/>
    </source>
</evidence>
<keyword evidence="2" id="KW-1185">Reference proteome</keyword>